<evidence type="ECO:0000313" key="2">
    <source>
        <dbReference type="EMBL" id="TCT17195.1"/>
    </source>
</evidence>
<dbReference type="PANTHER" id="PTHR41283">
    <property type="entry name" value="AMINOGLYCOSIDE PHOSPHOTRANSFERASE"/>
    <property type="match status" value="1"/>
</dbReference>
<comment type="caution">
    <text evidence="2">The sequence shown here is derived from an EMBL/GenBank/DDBJ whole genome shotgun (WGS) entry which is preliminary data.</text>
</comment>
<gene>
    <name evidence="2" type="ORF">EDC18_101493</name>
</gene>
<dbReference type="Pfam" id="PF01636">
    <property type="entry name" value="APH"/>
    <property type="match status" value="1"/>
</dbReference>
<dbReference type="EMBL" id="SMAL01000001">
    <property type="protein sequence ID" value="TCT17195.1"/>
    <property type="molecule type" value="Genomic_DNA"/>
</dbReference>
<evidence type="ECO:0000313" key="3">
    <source>
        <dbReference type="Proteomes" id="UP000294902"/>
    </source>
</evidence>
<organism evidence="2 3">
    <name type="scientific">Natranaerovirga pectinivora</name>
    <dbReference type="NCBI Taxonomy" id="682400"/>
    <lineage>
        <taxon>Bacteria</taxon>
        <taxon>Bacillati</taxon>
        <taxon>Bacillota</taxon>
        <taxon>Clostridia</taxon>
        <taxon>Lachnospirales</taxon>
        <taxon>Natranaerovirgaceae</taxon>
        <taxon>Natranaerovirga</taxon>
    </lineage>
</organism>
<dbReference type="Proteomes" id="UP000294902">
    <property type="component" value="Unassembled WGS sequence"/>
</dbReference>
<protein>
    <submittedName>
        <fullName evidence="2">Aminoglycoside phosphotransferase (APT) family kinase protein</fullName>
    </submittedName>
</protein>
<dbReference type="OrthoDB" id="334783at2"/>
<reference evidence="2 3" key="1">
    <citation type="submission" date="2019-03" db="EMBL/GenBank/DDBJ databases">
        <title>Genomic Encyclopedia of Type Strains, Phase IV (KMG-IV): sequencing the most valuable type-strain genomes for metagenomic binning, comparative biology and taxonomic classification.</title>
        <authorList>
            <person name="Goeker M."/>
        </authorList>
    </citation>
    <scope>NUCLEOTIDE SEQUENCE [LARGE SCALE GENOMIC DNA]</scope>
    <source>
        <strain evidence="2 3">DSM 24629</strain>
    </source>
</reference>
<keyword evidence="2" id="KW-0808">Transferase</keyword>
<evidence type="ECO:0000259" key="1">
    <source>
        <dbReference type="Pfam" id="PF01636"/>
    </source>
</evidence>
<name>A0A4R3MPH7_9FIRM</name>
<dbReference type="InterPro" id="IPR002575">
    <property type="entry name" value="Aminoglycoside_PTrfase"/>
</dbReference>
<keyword evidence="3" id="KW-1185">Reference proteome</keyword>
<proteinExistence type="predicted"/>
<dbReference type="GO" id="GO:0016301">
    <property type="term" value="F:kinase activity"/>
    <property type="evidence" value="ECO:0007669"/>
    <property type="project" value="UniProtKB-KW"/>
</dbReference>
<dbReference type="AlphaFoldDB" id="A0A4R3MPH7"/>
<dbReference type="SUPFAM" id="SSF56112">
    <property type="entry name" value="Protein kinase-like (PK-like)"/>
    <property type="match status" value="1"/>
</dbReference>
<dbReference type="RefSeq" id="WP_132249879.1">
    <property type="nucleotide sequence ID" value="NZ_SMAL01000001.1"/>
</dbReference>
<dbReference type="Gene3D" id="3.90.1200.10">
    <property type="match status" value="1"/>
</dbReference>
<accession>A0A4R3MPH7</accession>
<feature type="domain" description="Aminoglycoside phosphotransferase" evidence="1">
    <location>
        <begin position="18"/>
        <end position="238"/>
    </location>
</feature>
<sequence>MNDKFKDITGSDNWKNIVLIDKGWSSDKKYYINTNNGEQFLLRLSNISEYHTKKDDYELLKQLDELPVIMSRPLAFDVCNDGNDVYTLFTWVDGKDAERIIPMLSDIEQYKIGVQAGEILRKIHETKVRHNLPEWSHRFNNKINRKIAAYEACSIKFEGSDSIINYINENRFLLENRPQVFQHGDYHIGNMTISEKGDLGIIDFNRLDFGDPWEEFNRITFCAGVSKFFASGRINGYFDNNVPDTFFRLLALYIGCNQLSSIPWAIPFGQDDINYMLKQAMNVLEWYKGFKTYIPSWYIFNNEI</sequence>
<dbReference type="InterPro" id="IPR011009">
    <property type="entry name" value="Kinase-like_dom_sf"/>
</dbReference>
<dbReference type="PANTHER" id="PTHR41283:SF1">
    <property type="entry name" value="AMINOGLYCOSIDE PHOSPHOTRANSFERASE DOMAIN-CONTAINING PROTEIN"/>
    <property type="match status" value="1"/>
</dbReference>
<keyword evidence="2" id="KW-0418">Kinase</keyword>